<comment type="caution">
    <text evidence="2">The sequence shown here is derived from an EMBL/GenBank/DDBJ whole genome shotgun (WGS) entry which is preliminary data.</text>
</comment>
<evidence type="ECO:0008006" key="4">
    <source>
        <dbReference type="Google" id="ProtNLM"/>
    </source>
</evidence>
<organism evidence="2 3">
    <name type="scientific">Pseudonocardia parietis</name>
    <dbReference type="NCBI Taxonomy" id="570936"/>
    <lineage>
        <taxon>Bacteria</taxon>
        <taxon>Bacillati</taxon>
        <taxon>Actinomycetota</taxon>
        <taxon>Actinomycetes</taxon>
        <taxon>Pseudonocardiales</taxon>
        <taxon>Pseudonocardiaceae</taxon>
        <taxon>Pseudonocardia</taxon>
    </lineage>
</organism>
<reference evidence="2 3" key="1">
    <citation type="submission" date="2021-03" db="EMBL/GenBank/DDBJ databases">
        <title>Sequencing the genomes of 1000 actinobacteria strains.</title>
        <authorList>
            <person name="Klenk H.-P."/>
        </authorList>
    </citation>
    <scope>NUCLEOTIDE SEQUENCE [LARGE SCALE GENOMIC DNA]</scope>
    <source>
        <strain evidence="2 3">DSM 45256</strain>
    </source>
</reference>
<name>A0ABS4VPK4_9PSEU</name>
<gene>
    <name evidence="2" type="ORF">JOF36_001551</name>
</gene>
<proteinExistence type="predicted"/>
<dbReference type="Proteomes" id="UP001519295">
    <property type="component" value="Unassembled WGS sequence"/>
</dbReference>
<evidence type="ECO:0000313" key="2">
    <source>
        <dbReference type="EMBL" id="MBP2365855.1"/>
    </source>
</evidence>
<protein>
    <recommendedName>
        <fullName evidence="4">Transcriptional regulator</fullName>
    </recommendedName>
</protein>
<accession>A0ABS4VPK4</accession>
<evidence type="ECO:0000313" key="3">
    <source>
        <dbReference type="Proteomes" id="UP001519295"/>
    </source>
</evidence>
<evidence type="ECO:0000256" key="1">
    <source>
        <dbReference type="SAM" id="MobiDB-lite"/>
    </source>
</evidence>
<dbReference type="RefSeq" id="WP_210025700.1">
    <property type="nucleotide sequence ID" value="NZ_JAGINU010000001.1"/>
</dbReference>
<feature type="region of interest" description="Disordered" evidence="1">
    <location>
        <begin position="112"/>
        <end position="149"/>
    </location>
</feature>
<dbReference type="EMBL" id="JAGINU010000001">
    <property type="protein sequence ID" value="MBP2365855.1"/>
    <property type="molecule type" value="Genomic_DNA"/>
</dbReference>
<keyword evidence="3" id="KW-1185">Reference proteome</keyword>
<sequence>MDTVVLPRSILLWDAAEVVDPPAGPCCLRTTAEGDRAVVYRTGPGGGVVALADALADARRRPDGGWWAPVAVHRLRVPVPRTDLLADDLLAPVFRHLRGRRRLPADAARRLLELTGTDQRRPAGRPGDTPTAREGEPVEPGPRFWHSHE</sequence>